<gene>
    <name evidence="8" type="ORF">PFISCL1PPCAC_15298</name>
</gene>
<dbReference type="InterPro" id="IPR002213">
    <property type="entry name" value="UDP_glucos_trans"/>
</dbReference>
<keyword evidence="5" id="KW-0732">Signal</keyword>
<dbReference type="GO" id="GO:0015020">
    <property type="term" value="F:glucuronosyltransferase activity"/>
    <property type="evidence" value="ECO:0007669"/>
    <property type="project" value="UniProtKB-EC"/>
</dbReference>
<reference evidence="8" key="1">
    <citation type="submission" date="2023-10" db="EMBL/GenBank/DDBJ databases">
        <title>Genome assembly of Pristionchus species.</title>
        <authorList>
            <person name="Yoshida K."/>
            <person name="Sommer R.J."/>
        </authorList>
    </citation>
    <scope>NUCLEOTIDE SEQUENCE</scope>
    <source>
        <strain evidence="8">RS5133</strain>
    </source>
</reference>
<feature type="non-terminal residue" evidence="8">
    <location>
        <position position="1"/>
    </location>
</feature>
<evidence type="ECO:0000256" key="6">
    <source>
        <dbReference type="ARBA" id="ARBA00047475"/>
    </source>
</evidence>
<keyword evidence="9" id="KW-1185">Reference proteome</keyword>
<dbReference type="Proteomes" id="UP001432322">
    <property type="component" value="Unassembled WGS sequence"/>
</dbReference>
<dbReference type="EC" id="2.4.1.17" evidence="2"/>
<keyword evidence="7" id="KW-0812">Transmembrane</keyword>
<evidence type="ECO:0000256" key="3">
    <source>
        <dbReference type="ARBA" id="ARBA00022676"/>
    </source>
</evidence>
<protein>
    <recommendedName>
        <fullName evidence="2">glucuronosyltransferase</fullName>
        <ecNumber evidence="2">2.4.1.17</ecNumber>
    </recommendedName>
</protein>
<dbReference type="InterPro" id="IPR050271">
    <property type="entry name" value="UDP-glycosyltransferase"/>
</dbReference>
<evidence type="ECO:0000313" key="9">
    <source>
        <dbReference type="Proteomes" id="UP001432322"/>
    </source>
</evidence>
<evidence type="ECO:0000313" key="8">
    <source>
        <dbReference type="EMBL" id="GMT24001.1"/>
    </source>
</evidence>
<dbReference type="Gene3D" id="3.40.50.2000">
    <property type="entry name" value="Glycogen Phosphorylase B"/>
    <property type="match status" value="1"/>
</dbReference>
<keyword evidence="4" id="KW-0808">Transferase</keyword>
<comment type="caution">
    <text evidence="8">The sequence shown here is derived from an EMBL/GenBank/DDBJ whole genome shotgun (WGS) entry which is preliminary data.</text>
</comment>
<dbReference type="Pfam" id="PF00201">
    <property type="entry name" value="UDPGT"/>
    <property type="match status" value="1"/>
</dbReference>
<dbReference type="AlphaFoldDB" id="A0AAV5VW49"/>
<name>A0AAV5VW49_9BILA</name>
<keyword evidence="3" id="KW-0328">Glycosyltransferase</keyword>
<accession>A0AAV5VW49</accession>
<sequence length="497" mass="56232">ANSHVNYLAKLTDTLVDAGHDVLYLSPIMDKNVRGPGTTKPRILELPQAENAEYEKNADSSTVIELWNAAGWWSVNFDRSVELMVLTCNSTLNYPGLIDRLREEKIDAAYGESIDWCMAGLLHLAGIKNFAFTESVAVKDGLFSIHQVPNMPSYIPTLTGGNYGEDMTFFERAFNLFNLFAFERFNFKAVPMYQQVFEQFQPGFPSLTNLASQSSLVFLNSDPLVDFPHLSSARTIDVGGIAVTNGHKQLNETWSAIMELRPRTILFSFGTFAKAHGMPENYKRTVIETIKKFPDITFIWKYEKPEHQVSEGIPHLIEAPWLPQNDLLHDPRLTAFITHGGQGSITEANYAGVPLVVIPIIYDQARNAFQVKRNKLGVLIDKTELSTEGPFERAIREVLENPEYGRQAKVTAKMLADKPFNARELFVRNMEFLAQHGPLRQLDHYGKNLNFIQFYLIDVIGLVLLLIISIISLFVYSSIQIFKYIKQSIVISKIKTN</sequence>
<feature type="transmembrane region" description="Helical" evidence="7">
    <location>
        <begin position="454"/>
        <end position="476"/>
    </location>
</feature>
<evidence type="ECO:0000256" key="5">
    <source>
        <dbReference type="ARBA" id="ARBA00022729"/>
    </source>
</evidence>
<organism evidence="8 9">
    <name type="scientific">Pristionchus fissidentatus</name>
    <dbReference type="NCBI Taxonomy" id="1538716"/>
    <lineage>
        <taxon>Eukaryota</taxon>
        <taxon>Metazoa</taxon>
        <taxon>Ecdysozoa</taxon>
        <taxon>Nematoda</taxon>
        <taxon>Chromadorea</taxon>
        <taxon>Rhabditida</taxon>
        <taxon>Rhabditina</taxon>
        <taxon>Diplogasteromorpha</taxon>
        <taxon>Diplogasteroidea</taxon>
        <taxon>Neodiplogasteridae</taxon>
        <taxon>Pristionchus</taxon>
    </lineage>
</organism>
<evidence type="ECO:0000256" key="2">
    <source>
        <dbReference type="ARBA" id="ARBA00012544"/>
    </source>
</evidence>
<dbReference type="EMBL" id="BTSY01000004">
    <property type="protein sequence ID" value="GMT24001.1"/>
    <property type="molecule type" value="Genomic_DNA"/>
</dbReference>
<evidence type="ECO:0000256" key="1">
    <source>
        <dbReference type="ARBA" id="ARBA00009995"/>
    </source>
</evidence>
<keyword evidence="7" id="KW-0472">Membrane</keyword>
<dbReference type="FunFam" id="3.40.50.2000:FF:000201">
    <property type="entry name" value="UDP-glucuronosyltransferase"/>
    <property type="match status" value="1"/>
</dbReference>
<comment type="catalytic activity">
    <reaction evidence="6">
        <text>glucuronate acceptor + UDP-alpha-D-glucuronate = acceptor beta-D-glucuronoside + UDP + H(+)</text>
        <dbReference type="Rhea" id="RHEA:21032"/>
        <dbReference type="ChEBI" id="CHEBI:15378"/>
        <dbReference type="ChEBI" id="CHEBI:58052"/>
        <dbReference type="ChEBI" id="CHEBI:58223"/>
        <dbReference type="ChEBI" id="CHEBI:132367"/>
        <dbReference type="ChEBI" id="CHEBI:132368"/>
        <dbReference type="EC" id="2.4.1.17"/>
    </reaction>
</comment>
<evidence type="ECO:0000256" key="4">
    <source>
        <dbReference type="ARBA" id="ARBA00022679"/>
    </source>
</evidence>
<dbReference type="PANTHER" id="PTHR48043:SF23">
    <property type="entry name" value="UDP-GLUCURONOSYLTRANSFERASE"/>
    <property type="match status" value="1"/>
</dbReference>
<comment type="similarity">
    <text evidence="1">Belongs to the UDP-glycosyltransferase family.</text>
</comment>
<proteinExistence type="inferred from homology"/>
<dbReference type="PANTHER" id="PTHR48043">
    <property type="entry name" value="EG:EG0003.4 PROTEIN-RELATED"/>
    <property type="match status" value="1"/>
</dbReference>
<dbReference type="CDD" id="cd03784">
    <property type="entry name" value="GT1_Gtf-like"/>
    <property type="match status" value="1"/>
</dbReference>
<dbReference type="SUPFAM" id="SSF53756">
    <property type="entry name" value="UDP-Glycosyltransferase/glycogen phosphorylase"/>
    <property type="match status" value="1"/>
</dbReference>
<evidence type="ECO:0000256" key="7">
    <source>
        <dbReference type="SAM" id="Phobius"/>
    </source>
</evidence>
<keyword evidence="7" id="KW-1133">Transmembrane helix</keyword>